<evidence type="ECO:0000313" key="8">
    <source>
        <dbReference type="EMBL" id="CEL57739.1"/>
    </source>
</evidence>
<keyword evidence="3 7" id="KW-0812">Transmembrane</keyword>
<evidence type="ECO:0000256" key="4">
    <source>
        <dbReference type="ARBA" id="ARBA00022989"/>
    </source>
</evidence>
<feature type="compositionally biased region" description="Low complexity" evidence="6">
    <location>
        <begin position="24"/>
        <end position="40"/>
    </location>
</feature>
<keyword evidence="9" id="KW-1185">Reference proteome</keyword>
<evidence type="ECO:0000256" key="3">
    <source>
        <dbReference type="ARBA" id="ARBA00022692"/>
    </source>
</evidence>
<feature type="transmembrane region" description="Helical" evidence="7">
    <location>
        <begin position="131"/>
        <end position="156"/>
    </location>
</feature>
<feature type="region of interest" description="Disordered" evidence="6">
    <location>
        <begin position="1"/>
        <end position="122"/>
    </location>
</feature>
<dbReference type="GO" id="GO:0022857">
    <property type="term" value="F:transmembrane transporter activity"/>
    <property type="evidence" value="ECO:0007669"/>
    <property type="project" value="InterPro"/>
</dbReference>
<keyword evidence="4 7" id="KW-1133">Transmembrane helix</keyword>
<evidence type="ECO:0000256" key="5">
    <source>
        <dbReference type="ARBA" id="ARBA00023136"/>
    </source>
</evidence>
<feature type="region of interest" description="Disordered" evidence="6">
    <location>
        <begin position="512"/>
        <end position="600"/>
    </location>
</feature>
<feature type="transmembrane region" description="Helical" evidence="7">
    <location>
        <begin position="815"/>
        <end position="836"/>
    </location>
</feature>
<keyword evidence="2" id="KW-0813">Transport</keyword>
<comment type="subcellular location">
    <subcellularLocation>
        <location evidence="1">Membrane</location>
        <topology evidence="1">Multi-pass membrane protein</topology>
    </subcellularLocation>
</comment>
<dbReference type="Gene3D" id="1.20.1250.20">
    <property type="entry name" value="MFS general substrate transporter like domains"/>
    <property type="match status" value="2"/>
</dbReference>
<dbReference type="GO" id="GO:0016020">
    <property type="term" value="C:membrane"/>
    <property type="evidence" value="ECO:0007669"/>
    <property type="project" value="UniProtKB-SubCell"/>
</dbReference>
<dbReference type="InterPro" id="IPR011701">
    <property type="entry name" value="MFS"/>
</dbReference>
<feature type="transmembrane region" description="Helical" evidence="7">
    <location>
        <begin position="783"/>
        <end position="803"/>
    </location>
</feature>
<feature type="compositionally biased region" description="Basic and acidic residues" evidence="6">
    <location>
        <begin position="353"/>
        <end position="371"/>
    </location>
</feature>
<dbReference type="OrthoDB" id="10262656at2759"/>
<feature type="region of interest" description="Disordered" evidence="6">
    <location>
        <begin position="402"/>
        <end position="434"/>
    </location>
</feature>
<gene>
    <name evidence="8" type="ORF">RSOLAG1IB_02483</name>
</gene>
<sequence>MANTTPRPTHIALPENTFGESALESSSTEPTPAESASSPAPHHRVAALQVGQPKPPRVSFSRPPANEHPSARRPSRGGNSIFGRSSSRRQDDDAAELLLPNTWGTEGHDGDKPPPIPSALNPSSDATPLPILSVVVLSIALLGEFLSANVSTPFIIKMVKGFFQDPNNPSGPDNSQELDAEAGYSAGILVSVFFITQFVTSLPWATVADKHGRRAVLFISLLGNALTCTMFGFSTNLPQAIVIRLAQGVFNGAVGVARGTVAGITDPSNEGRAYSILGFSWGFGGVAGAIIGGALESPANKWPTFFAGGRFPLLVSYPYALPCFTASCITGLGAFLCLFLGWDGGPRSGLIRLPDDGEDAKPADNEARIPSDIEESSPTGPLQGVARKVSRRFSGYFARRVRDNSRNGSPVPLASPSNGDGRSPPVGVGTGSAYGYRSRMHSVAASVRRRRASIASTTRARAGDGVNQDETIGLAQRLLMANEHNVTNMTDLWVAAAITADNEEVFEDWDSDVADSDDDAQPRTSTDASPSHLSPGERQPSYSRRPSSSRRSYTRSPSRPGTFASSHMGTSLGARLSSTPARRASSVSSRPGIFSNTGLDDHGYTYTTSIPMDQASISIATEAGTLAPIMEGRTASSASEPTEQAGSTIAPLVIVEERPPSAISQLPLVIIFQYGLLALHGTTHDQIFLSYLVSGYKTGGLGLDPGDFAQLIALMCLAQIVFQFYLYPNIGPPLGRFSHLAMFRIGNALYIPAYLTVVLYRHLATPVSGGSLPIMVLLSISTAIRYCGNTFAYTSVAVLLNYMSPPHVVSLSNGMAQSVVSLARFVGPVLGGYLWSLSVQENPNEYGFGFYVCTAVCTLCILHSFTIR</sequence>
<feature type="region of interest" description="Disordered" evidence="6">
    <location>
        <begin position="353"/>
        <end position="384"/>
    </location>
</feature>
<feature type="transmembrane region" description="Helical" evidence="7">
    <location>
        <begin position="319"/>
        <end position="342"/>
    </location>
</feature>
<organism evidence="8 9">
    <name type="scientific">Thanatephorus cucumeris (strain AG1-IB / isolate 7/3/14)</name>
    <name type="common">Lettuce bottom rot fungus</name>
    <name type="synonym">Rhizoctonia solani</name>
    <dbReference type="NCBI Taxonomy" id="1108050"/>
    <lineage>
        <taxon>Eukaryota</taxon>
        <taxon>Fungi</taxon>
        <taxon>Dikarya</taxon>
        <taxon>Basidiomycota</taxon>
        <taxon>Agaricomycotina</taxon>
        <taxon>Agaricomycetes</taxon>
        <taxon>Cantharellales</taxon>
        <taxon>Ceratobasidiaceae</taxon>
        <taxon>Rhizoctonia</taxon>
        <taxon>Rhizoctonia solani AG-1</taxon>
    </lineage>
</organism>
<feature type="transmembrane region" description="Helical" evidence="7">
    <location>
        <begin position="273"/>
        <end position="295"/>
    </location>
</feature>
<dbReference type="PANTHER" id="PTHR23504:SF17">
    <property type="entry name" value="MAJOR FACILITATOR SUPERFAMILY (MFS) PROFILE DOMAIN-CONTAINING PROTEIN"/>
    <property type="match status" value="1"/>
</dbReference>
<evidence type="ECO:0000256" key="6">
    <source>
        <dbReference type="SAM" id="MobiDB-lite"/>
    </source>
</evidence>
<dbReference type="Proteomes" id="UP000059188">
    <property type="component" value="Unassembled WGS sequence"/>
</dbReference>
<reference evidence="8 9" key="1">
    <citation type="submission" date="2014-11" db="EMBL/GenBank/DDBJ databases">
        <authorList>
            <person name="Wibberg Daniel"/>
        </authorList>
    </citation>
    <scope>NUCLEOTIDE SEQUENCE [LARGE SCALE GENOMIC DNA]</scope>
    <source>
        <strain evidence="8">Rhizoctonia solani AG1-IB 7/3/14</strain>
    </source>
</reference>
<dbReference type="InterPro" id="IPR001958">
    <property type="entry name" value="Tet-R_TetA/multi-R_MdtG-like"/>
</dbReference>
<dbReference type="InterPro" id="IPR036259">
    <property type="entry name" value="MFS_trans_sf"/>
</dbReference>
<name>A0A0B7FLE5_THACB</name>
<dbReference type="PANTHER" id="PTHR23504">
    <property type="entry name" value="MAJOR FACILITATOR SUPERFAMILY DOMAIN-CONTAINING PROTEIN 10"/>
    <property type="match status" value="1"/>
</dbReference>
<feature type="compositionally biased region" description="Low complexity" evidence="6">
    <location>
        <begin position="540"/>
        <end position="560"/>
    </location>
</feature>
<keyword evidence="5 7" id="KW-0472">Membrane</keyword>
<feature type="compositionally biased region" description="Low complexity" evidence="6">
    <location>
        <begin position="577"/>
        <end position="591"/>
    </location>
</feature>
<dbReference type="PRINTS" id="PR01035">
    <property type="entry name" value="TCRTETA"/>
</dbReference>
<feature type="transmembrane region" description="Helical" evidence="7">
    <location>
        <begin position="241"/>
        <end position="261"/>
    </location>
</feature>
<evidence type="ECO:0000313" key="9">
    <source>
        <dbReference type="Proteomes" id="UP000059188"/>
    </source>
</evidence>
<proteinExistence type="predicted"/>
<feature type="compositionally biased region" description="Polar residues" evidence="6">
    <location>
        <begin position="522"/>
        <end position="532"/>
    </location>
</feature>
<dbReference type="Pfam" id="PF07690">
    <property type="entry name" value="MFS_1"/>
    <property type="match status" value="1"/>
</dbReference>
<feature type="transmembrane region" description="Helical" evidence="7">
    <location>
        <begin position="182"/>
        <end position="204"/>
    </location>
</feature>
<dbReference type="EMBL" id="LN679102">
    <property type="protein sequence ID" value="CEL57739.1"/>
    <property type="molecule type" value="Genomic_DNA"/>
</dbReference>
<evidence type="ECO:0000256" key="2">
    <source>
        <dbReference type="ARBA" id="ARBA00022448"/>
    </source>
</evidence>
<protein>
    <submittedName>
        <fullName evidence="8">Putative membrane protein YCR023C</fullName>
    </submittedName>
</protein>
<feature type="transmembrane region" description="Helical" evidence="7">
    <location>
        <begin position="740"/>
        <end position="763"/>
    </location>
</feature>
<feature type="transmembrane region" description="Helical" evidence="7">
    <location>
        <begin position="848"/>
        <end position="867"/>
    </location>
</feature>
<feature type="transmembrane region" description="Helical" evidence="7">
    <location>
        <begin position="708"/>
        <end position="728"/>
    </location>
</feature>
<dbReference type="SUPFAM" id="SSF103473">
    <property type="entry name" value="MFS general substrate transporter"/>
    <property type="match status" value="2"/>
</dbReference>
<dbReference type="AlphaFoldDB" id="A0A0B7FLE5"/>
<feature type="transmembrane region" description="Helical" evidence="7">
    <location>
        <begin position="216"/>
        <end position="235"/>
    </location>
</feature>
<accession>A0A0B7FLE5</accession>
<evidence type="ECO:0000256" key="1">
    <source>
        <dbReference type="ARBA" id="ARBA00004141"/>
    </source>
</evidence>
<evidence type="ECO:0000256" key="7">
    <source>
        <dbReference type="SAM" id="Phobius"/>
    </source>
</evidence>